<sequence>MPEITTPYAPGSPCGVYLAPQDQQATLDFYRDLLGWKGDPADQVVCELNGKAVALVGSKEYLSKIGLMVPLGMWIPLFACTDAWATLGLIQKAGGRQVTTVREVGKLGKMLVAVDHQGAHFGLWEPGEFAGAQVTHETGAVNWIELRATNMDAAMPFYQAVFGFQYASNGGGTYKIGVGDQEIGGLCHGDPGRPAYWMTYFQVDDVDSSKDTLAQLGGASGGHQYRVSNGSRSRGWVGYDTGDAQFVVNAPTKP</sequence>
<accession>A0ABZ1JTS9</accession>
<dbReference type="EMBL" id="CP108133">
    <property type="protein sequence ID" value="WTP53514.1"/>
    <property type="molecule type" value="Genomic_DNA"/>
</dbReference>
<evidence type="ECO:0000313" key="3">
    <source>
        <dbReference type="Proteomes" id="UP001432166"/>
    </source>
</evidence>
<organism evidence="2 3">
    <name type="scientific">Streptomyces tauricus</name>
    <dbReference type="NCBI Taxonomy" id="68274"/>
    <lineage>
        <taxon>Bacteria</taxon>
        <taxon>Bacillati</taxon>
        <taxon>Actinomycetota</taxon>
        <taxon>Actinomycetes</taxon>
        <taxon>Kitasatosporales</taxon>
        <taxon>Streptomycetaceae</taxon>
        <taxon>Streptomyces</taxon>
        <taxon>Streptomyces aurantiacus group</taxon>
    </lineage>
</organism>
<name>A0ABZ1JTS9_9ACTN</name>
<proteinExistence type="predicted"/>
<dbReference type="PANTHER" id="PTHR33993">
    <property type="entry name" value="GLYOXALASE-RELATED"/>
    <property type="match status" value="1"/>
</dbReference>
<dbReference type="RefSeq" id="WP_328939300.1">
    <property type="nucleotide sequence ID" value="NZ_CP108133.1"/>
</dbReference>
<dbReference type="Pfam" id="PF00903">
    <property type="entry name" value="Glyoxalase"/>
    <property type="match status" value="1"/>
</dbReference>
<dbReference type="PANTHER" id="PTHR33993:SF10">
    <property type="entry name" value="CONSERVED PROTEIN"/>
    <property type="match status" value="1"/>
</dbReference>
<dbReference type="InterPro" id="IPR004360">
    <property type="entry name" value="Glyas_Fos-R_dOase_dom"/>
</dbReference>
<feature type="domain" description="VOC" evidence="1">
    <location>
        <begin position="140"/>
        <end position="251"/>
    </location>
</feature>
<dbReference type="PROSITE" id="PS51819">
    <property type="entry name" value="VOC"/>
    <property type="match status" value="1"/>
</dbReference>
<evidence type="ECO:0000259" key="1">
    <source>
        <dbReference type="PROSITE" id="PS51819"/>
    </source>
</evidence>
<dbReference type="InterPro" id="IPR052164">
    <property type="entry name" value="Anthracycline_SecMetBiosynth"/>
</dbReference>
<evidence type="ECO:0000313" key="2">
    <source>
        <dbReference type="EMBL" id="WTP53514.1"/>
    </source>
</evidence>
<gene>
    <name evidence="2" type="ORF">OG288_37455</name>
</gene>
<dbReference type="InterPro" id="IPR029068">
    <property type="entry name" value="Glyas_Bleomycin-R_OHBP_Dase"/>
</dbReference>
<dbReference type="InterPro" id="IPR037523">
    <property type="entry name" value="VOC_core"/>
</dbReference>
<dbReference type="Gene3D" id="3.10.180.10">
    <property type="entry name" value="2,3-Dihydroxybiphenyl 1,2-Dioxygenase, domain 1"/>
    <property type="match status" value="2"/>
</dbReference>
<dbReference type="SUPFAM" id="SSF54593">
    <property type="entry name" value="Glyoxalase/Bleomycin resistance protein/Dihydroxybiphenyl dioxygenase"/>
    <property type="match status" value="1"/>
</dbReference>
<keyword evidence="3" id="KW-1185">Reference proteome</keyword>
<dbReference type="Proteomes" id="UP001432166">
    <property type="component" value="Chromosome"/>
</dbReference>
<reference evidence="2" key="1">
    <citation type="submission" date="2022-10" db="EMBL/GenBank/DDBJ databases">
        <title>The complete genomes of actinobacterial strains from the NBC collection.</title>
        <authorList>
            <person name="Joergensen T.S."/>
            <person name="Alvarez Arevalo M."/>
            <person name="Sterndorff E.B."/>
            <person name="Faurdal D."/>
            <person name="Vuksanovic O."/>
            <person name="Mourched A.-S."/>
            <person name="Charusanti P."/>
            <person name="Shaw S."/>
            <person name="Blin K."/>
            <person name="Weber T."/>
        </authorList>
    </citation>
    <scope>NUCLEOTIDE SEQUENCE</scope>
    <source>
        <strain evidence="2">NBC_00189</strain>
    </source>
</reference>
<protein>
    <submittedName>
        <fullName evidence="2">VOC family protein</fullName>
    </submittedName>
</protein>